<organism evidence="3 4">
    <name type="scientific">Leifsonia shinshuensis</name>
    <dbReference type="NCBI Taxonomy" id="150026"/>
    <lineage>
        <taxon>Bacteria</taxon>
        <taxon>Bacillati</taxon>
        <taxon>Actinomycetota</taxon>
        <taxon>Actinomycetes</taxon>
        <taxon>Micrococcales</taxon>
        <taxon>Microbacteriaceae</taxon>
        <taxon>Leifsonia</taxon>
    </lineage>
</organism>
<gene>
    <name evidence="3" type="ORF">HNR13_000543</name>
</gene>
<dbReference type="Proteomes" id="UP000578352">
    <property type="component" value="Unassembled WGS sequence"/>
</dbReference>
<dbReference type="EMBL" id="JACCFL010000001">
    <property type="protein sequence ID" value="NYJ22256.1"/>
    <property type="molecule type" value="Genomic_DNA"/>
</dbReference>
<accession>A0A853CN35</accession>
<keyword evidence="2" id="KW-0732">Signal</keyword>
<feature type="chain" id="PRO_5032335829" evidence="2">
    <location>
        <begin position="27"/>
        <end position="63"/>
    </location>
</feature>
<proteinExistence type="predicted"/>
<evidence type="ECO:0000256" key="2">
    <source>
        <dbReference type="SAM" id="SignalP"/>
    </source>
</evidence>
<evidence type="ECO:0000313" key="3">
    <source>
        <dbReference type="EMBL" id="NYJ22256.1"/>
    </source>
</evidence>
<protein>
    <submittedName>
        <fullName evidence="3">Uncharacterized protein</fullName>
    </submittedName>
</protein>
<comment type="caution">
    <text evidence="3">The sequence shown here is derived from an EMBL/GenBank/DDBJ whole genome shotgun (WGS) entry which is preliminary data.</text>
</comment>
<dbReference type="AlphaFoldDB" id="A0A853CN35"/>
<feature type="region of interest" description="Disordered" evidence="1">
    <location>
        <begin position="23"/>
        <end position="63"/>
    </location>
</feature>
<sequence>MLIQAAAGVVVAVSLLAMPAAGSGHAAGPGGLGTGRSVVSAQPVPVDPFQRAGAHPIRYTPPR</sequence>
<name>A0A853CN35_9MICO</name>
<feature type="compositionally biased region" description="Gly residues" evidence="1">
    <location>
        <begin position="25"/>
        <end position="34"/>
    </location>
</feature>
<feature type="signal peptide" evidence="2">
    <location>
        <begin position="1"/>
        <end position="26"/>
    </location>
</feature>
<evidence type="ECO:0000313" key="4">
    <source>
        <dbReference type="Proteomes" id="UP000578352"/>
    </source>
</evidence>
<reference evidence="3 4" key="1">
    <citation type="submission" date="2020-07" db="EMBL/GenBank/DDBJ databases">
        <title>Sequencing the genomes of 1000 actinobacteria strains.</title>
        <authorList>
            <person name="Klenk H.-P."/>
        </authorList>
    </citation>
    <scope>NUCLEOTIDE SEQUENCE [LARGE SCALE GENOMIC DNA]</scope>
    <source>
        <strain evidence="3 4">DSM 15165</strain>
    </source>
</reference>
<dbReference type="RefSeq" id="WP_179604323.1">
    <property type="nucleotide sequence ID" value="NZ_BAABEH010000001.1"/>
</dbReference>
<evidence type="ECO:0000256" key="1">
    <source>
        <dbReference type="SAM" id="MobiDB-lite"/>
    </source>
</evidence>